<comment type="caution">
    <text evidence="1">The sequence shown here is derived from an EMBL/GenBank/DDBJ whole genome shotgun (WGS) entry which is preliminary data.</text>
</comment>
<keyword evidence="2" id="KW-1185">Reference proteome</keyword>
<sequence>MAQLLIFGQGEAYLSQSPMVGDVAIVRSNFRWMINSIVVKMMVSLKTRNETNVAVKITLNVAVHFEMHRWKKSCCLRSRYMVIGDLEISLLYPKNKDKRKGRKDQMEVVPLMEGFELLRLLGRHQLGVGIDMVLALTGQVGSDMIFGFNPEIGAFTLLGEGFVWGMGPHPVLVS</sequence>
<organism evidence="1 2">
    <name type="scientific">Ficus carica</name>
    <name type="common">Common fig</name>
    <dbReference type="NCBI Taxonomy" id="3494"/>
    <lineage>
        <taxon>Eukaryota</taxon>
        <taxon>Viridiplantae</taxon>
        <taxon>Streptophyta</taxon>
        <taxon>Embryophyta</taxon>
        <taxon>Tracheophyta</taxon>
        <taxon>Spermatophyta</taxon>
        <taxon>Magnoliopsida</taxon>
        <taxon>eudicotyledons</taxon>
        <taxon>Gunneridae</taxon>
        <taxon>Pentapetalae</taxon>
        <taxon>rosids</taxon>
        <taxon>fabids</taxon>
        <taxon>Rosales</taxon>
        <taxon>Moraceae</taxon>
        <taxon>Ficeae</taxon>
        <taxon>Ficus</taxon>
    </lineage>
</organism>
<dbReference type="Proteomes" id="UP001187192">
    <property type="component" value="Unassembled WGS sequence"/>
</dbReference>
<name>A0AA88ACT2_FICCA</name>
<dbReference type="EMBL" id="BTGU01000046">
    <property type="protein sequence ID" value="GMN53414.1"/>
    <property type="molecule type" value="Genomic_DNA"/>
</dbReference>
<proteinExistence type="predicted"/>
<accession>A0AA88ACT2</accession>
<dbReference type="AlphaFoldDB" id="A0AA88ACT2"/>
<evidence type="ECO:0000313" key="2">
    <source>
        <dbReference type="Proteomes" id="UP001187192"/>
    </source>
</evidence>
<evidence type="ECO:0000313" key="1">
    <source>
        <dbReference type="EMBL" id="GMN53414.1"/>
    </source>
</evidence>
<reference evidence="1" key="1">
    <citation type="submission" date="2023-07" db="EMBL/GenBank/DDBJ databases">
        <title>draft genome sequence of fig (Ficus carica).</title>
        <authorList>
            <person name="Takahashi T."/>
            <person name="Nishimura K."/>
        </authorList>
    </citation>
    <scope>NUCLEOTIDE SEQUENCE</scope>
</reference>
<gene>
    <name evidence="1" type="ORF">TIFTF001_022546</name>
</gene>
<protein>
    <submittedName>
        <fullName evidence="1">Uncharacterized protein</fullName>
    </submittedName>
</protein>